<evidence type="ECO:0000313" key="2">
    <source>
        <dbReference type="EMBL" id="KYN05243.1"/>
    </source>
</evidence>
<evidence type="ECO:0000259" key="1">
    <source>
        <dbReference type="Pfam" id="PF20700"/>
    </source>
</evidence>
<dbReference type="InterPro" id="IPR049012">
    <property type="entry name" value="Mutator_transp_dom"/>
</dbReference>
<name>A0A151IKV3_9HYME</name>
<evidence type="ECO:0000313" key="3">
    <source>
        <dbReference type="Proteomes" id="UP000078542"/>
    </source>
</evidence>
<dbReference type="SUPFAM" id="SSF53098">
    <property type="entry name" value="Ribonuclease H-like"/>
    <property type="match status" value="1"/>
</dbReference>
<dbReference type="EMBL" id="KQ977156">
    <property type="protein sequence ID" value="KYN05243.1"/>
    <property type="molecule type" value="Genomic_DNA"/>
</dbReference>
<sequence>MCQGVLYGLGYTHLNKILSCLNIPIIDFKTFKRYEQEVGQATENIAKESCQNAADLEWQLTLENVENIQQLLPESLQSNFIIPNQSLNKSQEEEVPVTFNDVVRIIVSYDMGWSRRGTGRNYDSLNGFGAIIGSMSGLVLDYSTRNRKCKKCDSGNHPTNHDCRLNFWGIAKAMEPDVAKDIVTSSTILQSKNLEVGVLIGNCALFNTRAVEDEPEPEHSGIEKEESNKMPPIILVDLETSGFGRGCDILQIAAKCGSLTFETYVNPTQQISASATSVNGLTNNFGELCLITQYNAIYDVEILHKILKKCKISKETLINSAKGYCKQIHKWEGDKLLKIALPILDGLKGVVGENLRKKMEKASLTIENLKQVYRTSGAIGITEVLGKKINDKPVITSNKQVITKIVDWLEKKLKTIHEKKAIYQIIGIRKNLL</sequence>
<dbReference type="Proteomes" id="UP000078542">
    <property type="component" value="Unassembled WGS sequence"/>
</dbReference>
<reference evidence="2 3" key="1">
    <citation type="submission" date="2016-03" db="EMBL/GenBank/DDBJ databases">
        <title>Cyphomyrmex costatus WGS genome.</title>
        <authorList>
            <person name="Nygaard S."/>
            <person name="Hu H."/>
            <person name="Boomsma J."/>
            <person name="Zhang G."/>
        </authorList>
    </citation>
    <scope>NUCLEOTIDE SEQUENCE [LARGE SCALE GENOMIC DNA]</scope>
    <source>
        <strain evidence="2">MS0001</strain>
        <tissue evidence="2">Whole body</tissue>
    </source>
</reference>
<accession>A0A151IKV3</accession>
<organism evidence="2 3">
    <name type="scientific">Cyphomyrmex costatus</name>
    <dbReference type="NCBI Taxonomy" id="456900"/>
    <lineage>
        <taxon>Eukaryota</taxon>
        <taxon>Metazoa</taxon>
        <taxon>Ecdysozoa</taxon>
        <taxon>Arthropoda</taxon>
        <taxon>Hexapoda</taxon>
        <taxon>Insecta</taxon>
        <taxon>Pterygota</taxon>
        <taxon>Neoptera</taxon>
        <taxon>Endopterygota</taxon>
        <taxon>Hymenoptera</taxon>
        <taxon>Apocrita</taxon>
        <taxon>Aculeata</taxon>
        <taxon>Formicoidea</taxon>
        <taxon>Formicidae</taxon>
        <taxon>Myrmicinae</taxon>
        <taxon>Cyphomyrmex</taxon>
    </lineage>
</organism>
<feature type="domain" description="Mutator-like transposase" evidence="1">
    <location>
        <begin position="7"/>
        <end position="65"/>
    </location>
</feature>
<keyword evidence="3" id="KW-1185">Reference proteome</keyword>
<proteinExistence type="predicted"/>
<dbReference type="InterPro" id="IPR012337">
    <property type="entry name" value="RNaseH-like_sf"/>
</dbReference>
<dbReference type="Pfam" id="PF20700">
    <property type="entry name" value="Mutator"/>
    <property type="match status" value="2"/>
</dbReference>
<dbReference type="Gene3D" id="3.30.420.10">
    <property type="entry name" value="Ribonuclease H-like superfamily/Ribonuclease H"/>
    <property type="match status" value="1"/>
</dbReference>
<dbReference type="STRING" id="456900.A0A151IKV3"/>
<dbReference type="InterPro" id="IPR036397">
    <property type="entry name" value="RNaseH_sf"/>
</dbReference>
<dbReference type="AlphaFoldDB" id="A0A151IKV3"/>
<feature type="domain" description="Mutator-like transposase" evidence="1">
    <location>
        <begin position="86"/>
        <end position="201"/>
    </location>
</feature>
<dbReference type="GO" id="GO:0003676">
    <property type="term" value="F:nucleic acid binding"/>
    <property type="evidence" value="ECO:0007669"/>
    <property type="project" value="InterPro"/>
</dbReference>
<gene>
    <name evidence="2" type="ORF">ALC62_03847</name>
</gene>
<protein>
    <recommendedName>
        <fullName evidence="1">Mutator-like transposase domain-containing protein</fullName>
    </recommendedName>
</protein>